<accession>A0A645CEF8</accession>
<gene>
    <name evidence="1" type="primary">asd_31</name>
    <name evidence="1" type="ORF">SDC9_122275</name>
</gene>
<protein>
    <submittedName>
        <fullName evidence="1">Aspartate-semialdehyde dehydrogenase</fullName>
        <ecNumber evidence="1">1.2.1.11</ecNumber>
    </submittedName>
</protein>
<dbReference type="AlphaFoldDB" id="A0A645CEF8"/>
<dbReference type="PANTHER" id="PTHR46718">
    <property type="entry name" value="ASPARTATE-SEMIALDEHYDE DEHYDROGENASE"/>
    <property type="match status" value="1"/>
</dbReference>
<dbReference type="EMBL" id="VSSQ01026524">
    <property type="protein sequence ID" value="MPM75283.1"/>
    <property type="molecule type" value="Genomic_DNA"/>
</dbReference>
<keyword evidence="1" id="KW-0560">Oxidoreductase</keyword>
<dbReference type="EC" id="1.2.1.11" evidence="1"/>
<comment type="caution">
    <text evidence="1">The sequence shown here is derived from an EMBL/GenBank/DDBJ whole genome shotgun (WGS) entry which is preliminary data.</text>
</comment>
<proteinExistence type="predicted"/>
<organism evidence="1">
    <name type="scientific">bioreactor metagenome</name>
    <dbReference type="NCBI Taxonomy" id="1076179"/>
    <lineage>
        <taxon>unclassified sequences</taxon>
        <taxon>metagenomes</taxon>
        <taxon>ecological metagenomes</taxon>
    </lineage>
</organism>
<dbReference type="PANTHER" id="PTHR46718:SF1">
    <property type="entry name" value="ASPARTATE-SEMIALDEHYDE DEHYDROGENASE"/>
    <property type="match status" value="1"/>
</dbReference>
<evidence type="ECO:0000313" key="1">
    <source>
        <dbReference type="EMBL" id="MPM75283.1"/>
    </source>
</evidence>
<dbReference type="GO" id="GO:0009088">
    <property type="term" value="P:threonine biosynthetic process"/>
    <property type="evidence" value="ECO:0007669"/>
    <property type="project" value="TreeGrafter"/>
</dbReference>
<reference evidence="1" key="1">
    <citation type="submission" date="2019-08" db="EMBL/GenBank/DDBJ databases">
        <authorList>
            <person name="Kucharzyk K."/>
            <person name="Murdoch R.W."/>
            <person name="Higgins S."/>
            <person name="Loffler F."/>
        </authorList>
    </citation>
    <scope>NUCLEOTIDE SEQUENCE</scope>
</reference>
<dbReference type="GO" id="GO:0009086">
    <property type="term" value="P:methionine biosynthetic process"/>
    <property type="evidence" value="ECO:0007669"/>
    <property type="project" value="TreeGrafter"/>
</dbReference>
<dbReference type="GO" id="GO:0004073">
    <property type="term" value="F:aspartate-semialdehyde dehydrogenase activity"/>
    <property type="evidence" value="ECO:0007669"/>
    <property type="project" value="UniProtKB-EC"/>
</dbReference>
<name>A0A645CEF8_9ZZZZ</name>
<dbReference type="InterPro" id="IPR051823">
    <property type="entry name" value="ASADH-related"/>
</dbReference>
<sequence length="48" mass="5218">MATVVGRVRKDPLFDLKMVVLSHNTIRGAAGGSIYNAELLVKQGYVTK</sequence>